<evidence type="ECO:0000313" key="3">
    <source>
        <dbReference type="Proteomes" id="UP000222788"/>
    </source>
</evidence>
<feature type="region of interest" description="Disordered" evidence="1">
    <location>
        <begin position="429"/>
        <end position="450"/>
    </location>
</feature>
<dbReference type="Proteomes" id="UP000222788">
    <property type="component" value="Unassembled WGS sequence"/>
</dbReference>
<sequence length="497" mass="56445">MAKLKKRPPMCVSDSWPDAFHRSRPSNVNFLSIHTVPEHERFQSACDGLVPGRQFGPLFKILGPRTRPDQSDSGILAATNPSMYRVHNDLLNRRRAQRLGHMAIDFFLPRRIWSDSETPATNNFYVDPVNDVFFFQICASESERGADELLSENQQKGQGQSQPTTKADDSQPTITHQPSIAATTTSSNGAKRGQPLPRQLTLLSPSSKPNTRLDDFFLCAIFPQFADVHKVAFRYSAALCDPWASRDVMPRHTSLFWLPGHFPLLETVYLVDFNIRPLCSRYKDGRFMTRKKSRPVAVADGLEFYEVKPEEAEEWLVPDDGVFRATGLYNLLHLYKDQLLTWARNHPLPACVPVDQAAYQRNKGLFETEKECDDSHQHTWTDSIHKHQDFQDVPAKDVLGPEQQAVPLTDTTTDGTIHTPFSLTFSMSSRDEHRPLVRPDPHVLPPTPTTAELETEDRLAAQGVLKRVWQRVSRKRPPQVTAKRTRSDLTSLSTEEK</sequence>
<evidence type="ECO:0000313" key="2">
    <source>
        <dbReference type="EMBL" id="PHH52410.1"/>
    </source>
</evidence>
<protein>
    <submittedName>
        <fullName evidence="2">Uncharacterized protein</fullName>
    </submittedName>
</protein>
<dbReference type="EMBL" id="APWK03000069">
    <property type="protein sequence ID" value="PHH52410.1"/>
    <property type="molecule type" value="Genomic_DNA"/>
</dbReference>
<feature type="region of interest" description="Disordered" evidence="1">
    <location>
        <begin position="470"/>
        <end position="497"/>
    </location>
</feature>
<evidence type="ECO:0000256" key="1">
    <source>
        <dbReference type="SAM" id="MobiDB-lite"/>
    </source>
</evidence>
<reference evidence="2 3" key="1">
    <citation type="journal article" date="2013" name="Fungal Biol.">
        <title>Analysis of microsatellite markers in the genome of the plant pathogen Ceratocystis fimbriata.</title>
        <authorList>
            <person name="Simpson M.C."/>
            <person name="Wilken P.M."/>
            <person name="Coetzee M.P."/>
            <person name="Wingfield M.J."/>
            <person name="Wingfield B.D."/>
        </authorList>
    </citation>
    <scope>NUCLEOTIDE SEQUENCE [LARGE SCALE GENOMIC DNA]</scope>
    <source>
        <strain evidence="2 3">CBS 114723</strain>
    </source>
</reference>
<feature type="compositionally biased region" description="Polar residues" evidence="1">
    <location>
        <begin position="488"/>
        <end position="497"/>
    </location>
</feature>
<reference evidence="2 3" key="2">
    <citation type="journal article" date="2013" name="IMA Fungus">
        <title>IMA Genome-F 1: Ceratocystis fimbriata: Draft nuclear genome sequence for the plant pathogen, Ceratocystis fimbriata.</title>
        <authorList>
            <person name="Wilken P.M."/>
            <person name="Steenkamp E.T."/>
            <person name="Wingfield M.J."/>
            <person name="de Beer Z.W."/>
            <person name="Wingfield B.D."/>
        </authorList>
    </citation>
    <scope>NUCLEOTIDE SEQUENCE [LARGE SCALE GENOMIC DNA]</scope>
    <source>
        <strain evidence="2 3">CBS 114723</strain>
    </source>
</reference>
<gene>
    <name evidence="2" type="ORF">CFIMG_003522RA</name>
</gene>
<feature type="compositionally biased region" description="Basic and acidic residues" evidence="1">
    <location>
        <begin position="429"/>
        <end position="441"/>
    </location>
</feature>
<dbReference type="AlphaFoldDB" id="A0A2C5X358"/>
<organism evidence="2 3">
    <name type="scientific">Ceratocystis fimbriata CBS 114723</name>
    <dbReference type="NCBI Taxonomy" id="1035309"/>
    <lineage>
        <taxon>Eukaryota</taxon>
        <taxon>Fungi</taxon>
        <taxon>Dikarya</taxon>
        <taxon>Ascomycota</taxon>
        <taxon>Pezizomycotina</taxon>
        <taxon>Sordariomycetes</taxon>
        <taxon>Hypocreomycetidae</taxon>
        <taxon>Microascales</taxon>
        <taxon>Ceratocystidaceae</taxon>
        <taxon>Ceratocystis</taxon>
    </lineage>
</organism>
<keyword evidence="3" id="KW-1185">Reference proteome</keyword>
<dbReference type="OrthoDB" id="5208379at2759"/>
<comment type="caution">
    <text evidence="2">The sequence shown here is derived from an EMBL/GenBank/DDBJ whole genome shotgun (WGS) entry which is preliminary data.</text>
</comment>
<accession>A0A2C5X358</accession>
<feature type="region of interest" description="Disordered" evidence="1">
    <location>
        <begin position="148"/>
        <end position="206"/>
    </location>
</feature>
<feature type="compositionally biased region" description="Polar residues" evidence="1">
    <location>
        <begin position="151"/>
        <end position="189"/>
    </location>
</feature>
<name>A0A2C5X358_9PEZI</name>
<proteinExistence type="predicted"/>